<reference evidence="8 9" key="1">
    <citation type="submission" date="2016-12" db="EMBL/GenBank/DDBJ databases">
        <title>The genomes of Aspergillus section Nigri reveals drivers in fungal speciation.</title>
        <authorList>
            <consortium name="DOE Joint Genome Institute"/>
            <person name="Vesth T.C."/>
            <person name="Nybo J."/>
            <person name="Theobald S."/>
            <person name="Brandl J."/>
            <person name="Frisvad J.C."/>
            <person name="Nielsen K.F."/>
            <person name="Lyhne E.K."/>
            <person name="Kogle M.E."/>
            <person name="Kuo A."/>
            <person name="Riley R."/>
            <person name="Clum A."/>
            <person name="Nolan M."/>
            <person name="Lipzen A."/>
            <person name="Salamov A."/>
            <person name="Henrissat B."/>
            <person name="Wiebenga A."/>
            <person name="De Vries R.P."/>
            <person name="Grigoriev I.V."/>
            <person name="Mortensen U.H."/>
            <person name="Andersen M.R."/>
            <person name="Baker S.E."/>
        </authorList>
    </citation>
    <scope>NUCLEOTIDE SEQUENCE [LARGE SCALE GENOMIC DNA]</scope>
    <source>
        <strain evidence="8 9">CBS 117.55</strain>
    </source>
</reference>
<dbReference type="AlphaFoldDB" id="A0A317WUT6"/>
<dbReference type="GO" id="GO:0016740">
    <property type="term" value="F:transferase activity"/>
    <property type="evidence" value="ECO:0007669"/>
    <property type="project" value="UniProtKB-KW"/>
</dbReference>
<accession>A0A317WUT6</accession>
<dbReference type="EMBL" id="MSFL01000003">
    <property type="protein sequence ID" value="PWY89845.1"/>
    <property type="molecule type" value="Genomic_DNA"/>
</dbReference>
<keyword evidence="4" id="KW-0809">Transit peptide</keyword>
<dbReference type="InterPro" id="IPR002575">
    <property type="entry name" value="Aminoglycoside_PTrfase"/>
</dbReference>
<comment type="caution">
    <text evidence="8">The sequence shown here is derived from an EMBL/GenBank/DDBJ whole genome shotgun (WGS) entry which is preliminary data.</text>
</comment>
<keyword evidence="9" id="KW-1185">Reference proteome</keyword>
<comment type="subcellular location">
    <subcellularLocation>
        <location evidence="1">Mitochondrion</location>
    </subcellularLocation>
</comment>
<dbReference type="InterPro" id="IPR011009">
    <property type="entry name" value="Kinase-like_dom_sf"/>
</dbReference>
<dbReference type="GO" id="GO:0005739">
    <property type="term" value="C:mitochondrion"/>
    <property type="evidence" value="ECO:0007669"/>
    <property type="project" value="UniProtKB-SubCell"/>
</dbReference>
<name>A0A317WUT6_9EURO</name>
<evidence type="ECO:0000259" key="7">
    <source>
        <dbReference type="Pfam" id="PF01636"/>
    </source>
</evidence>
<dbReference type="PANTHER" id="PTHR36091:SF1">
    <property type="entry name" value="ALTERED INHERITANCE OF MITOCHONDRIA PROTEIN 9, MITOCHONDRIAL"/>
    <property type="match status" value="1"/>
</dbReference>
<dbReference type="InterPro" id="IPR051035">
    <property type="entry name" value="Mito_inheritance_9"/>
</dbReference>
<dbReference type="RefSeq" id="XP_025402676.1">
    <property type="nucleotide sequence ID" value="XM_025540804.1"/>
</dbReference>
<evidence type="ECO:0000256" key="4">
    <source>
        <dbReference type="ARBA" id="ARBA00022946"/>
    </source>
</evidence>
<dbReference type="Pfam" id="PF01636">
    <property type="entry name" value="APH"/>
    <property type="match status" value="1"/>
</dbReference>
<evidence type="ECO:0000313" key="8">
    <source>
        <dbReference type="EMBL" id="PWY89845.1"/>
    </source>
</evidence>
<organism evidence="8 9">
    <name type="scientific">Aspergillus heteromorphus CBS 117.55</name>
    <dbReference type="NCBI Taxonomy" id="1448321"/>
    <lineage>
        <taxon>Eukaryota</taxon>
        <taxon>Fungi</taxon>
        <taxon>Dikarya</taxon>
        <taxon>Ascomycota</taxon>
        <taxon>Pezizomycotina</taxon>
        <taxon>Eurotiomycetes</taxon>
        <taxon>Eurotiomycetidae</taxon>
        <taxon>Eurotiales</taxon>
        <taxon>Aspergillaceae</taxon>
        <taxon>Aspergillus</taxon>
        <taxon>Aspergillus subgen. Circumdati</taxon>
    </lineage>
</organism>
<feature type="domain" description="Aminoglycoside phosphotransferase" evidence="7">
    <location>
        <begin position="38"/>
        <end position="304"/>
    </location>
</feature>
<evidence type="ECO:0000313" key="9">
    <source>
        <dbReference type="Proteomes" id="UP000247233"/>
    </source>
</evidence>
<dbReference type="Gene3D" id="3.90.1200.10">
    <property type="match status" value="1"/>
</dbReference>
<dbReference type="Proteomes" id="UP000247233">
    <property type="component" value="Unassembled WGS sequence"/>
</dbReference>
<evidence type="ECO:0000256" key="1">
    <source>
        <dbReference type="ARBA" id="ARBA00004173"/>
    </source>
</evidence>
<gene>
    <name evidence="8" type="ORF">BO70DRAFT_329969</name>
</gene>
<keyword evidence="5" id="KW-0496">Mitochondrion</keyword>
<dbReference type="SUPFAM" id="SSF56112">
    <property type="entry name" value="Protein kinase-like (PK-like)"/>
    <property type="match status" value="1"/>
</dbReference>
<keyword evidence="8" id="KW-0808">Transferase</keyword>
<protein>
    <recommendedName>
        <fullName evidence="3">Altered inheritance of mitochondria protein 9, mitochondrial</fullName>
    </recommendedName>
    <alternativeName>
        <fullName evidence="6">Found in mitochondrial proteome protein 29</fullName>
    </alternativeName>
</protein>
<dbReference type="PANTHER" id="PTHR36091">
    <property type="entry name" value="ALTERED INHERITANCE OF MITOCHONDRIA PROTEIN 9, MITOCHONDRIAL"/>
    <property type="match status" value="1"/>
</dbReference>
<dbReference type="GeneID" id="37063041"/>
<dbReference type="Gene3D" id="3.30.200.20">
    <property type="entry name" value="Phosphorylase Kinase, domain 1"/>
    <property type="match status" value="1"/>
</dbReference>
<evidence type="ECO:0000256" key="5">
    <source>
        <dbReference type="ARBA" id="ARBA00023128"/>
    </source>
</evidence>
<sequence>MEQHYVKFNIDNLCRQAASLFGNSKKCAHIMKMEGNFNKAFLITMDDGKEVVAKIPCPNAGATSLTTESEVATLKFLRSYTSIQVPEVFAWNSDPTNPVGAEYILMERIRGIALSERWDAMNTLDRYKIIDQIIKMEKELEGLKFPAYGSLYMRASTVHRTNRYLLPSDLDPEGLFYIGPLCSRAKWNGGLSTTKRNNGPWTSFPEFALSVPERESELVACSKNEVQNRLNRFDERQSVEEYSELLEKAEDVLPIISRDPRVVEGADPVIWHTDLHLGNIFVSPDSPTTVEGIIDWQSSQVAPLFLQARFPEFLRPPKSYVSGTEVPGLSAVSDEPNAEQKEQAAKEKKLVSQSKYYEMSCLAYNKRVYNAMGLDQRLWEPFTLCHPFSNGSIVPLRNSLIRISEDWALLGLPGSCPFEFNEEEIKMHSEQLVLHQDMLYLWDIVTTQLCTDNTGWVPVNRWEETRKMNKHLFDMYMNTMNKELSSDEALKKWPFPPEST</sequence>
<dbReference type="OrthoDB" id="2831558at2759"/>
<dbReference type="VEuPathDB" id="FungiDB:BO70DRAFT_329969"/>
<proteinExistence type="inferred from homology"/>
<comment type="similarity">
    <text evidence="2">Belongs to the AIM9 family.</text>
</comment>
<evidence type="ECO:0000256" key="6">
    <source>
        <dbReference type="ARBA" id="ARBA00031849"/>
    </source>
</evidence>
<evidence type="ECO:0000256" key="2">
    <source>
        <dbReference type="ARBA" id="ARBA00005543"/>
    </source>
</evidence>
<evidence type="ECO:0000256" key="3">
    <source>
        <dbReference type="ARBA" id="ARBA00016197"/>
    </source>
</evidence>